<dbReference type="InterPro" id="IPR012830">
    <property type="entry name" value="Citrate_utilization_prot_B"/>
</dbReference>
<feature type="transmembrane region" description="Helical" evidence="1">
    <location>
        <begin position="341"/>
        <end position="361"/>
    </location>
</feature>
<feature type="transmembrane region" description="Helical" evidence="1">
    <location>
        <begin position="276"/>
        <end position="298"/>
    </location>
</feature>
<dbReference type="EMBL" id="FWXJ01000001">
    <property type="protein sequence ID" value="SMC30196.1"/>
    <property type="molecule type" value="Genomic_DNA"/>
</dbReference>
<feature type="transmembrane region" description="Helical" evidence="1">
    <location>
        <begin position="125"/>
        <end position="147"/>
    </location>
</feature>
<evidence type="ECO:0000313" key="2">
    <source>
        <dbReference type="EMBL" id="SMC30196.1"/>
    </source>
</evidence>
<accession>A0A1W1Y223</accession>
<evidence type="ECO:0000256" key="1">
    <source>
        <dbReference type="SAM" id="Phobius"/>
    </source>
</evidence>
<name>A0A1W1Y223_9BURK</name>
<dbReference type="STRING" id="1938817.SAMN06296008_10182"/>
<gene>
    <name evidence="2" type="ORF">SAMN06296008_10182</name>
</gene>
<sequence length="392" mass="42834">MQVQSNPTSTSPNLNGLIAEASRLAQGSENVAEVHRVLQICNACRYCEGFCATFQSMTRRLDFSVKDIHFMANLCHNCGACLHACQYAPPNEFGVNIPQAMAKVRLETYTDFAWPRPLGVLYKKAGLSLSLIVSIAIGIFLIALMQVNQSLWTSSPNGNFYAIFPHNSLALTFGIVFVAMVFCLGMGVKNFWGEISTDPIPPKATVDALRDTLTLKNLGGGHQAGCNEADDAFSLARKHLHHVTFYGFMLCFAATSVATLFHYLLGWEAPYSYTSLPVILGTLGGIGLIIGPIGLLYLNLKRHPLHGDAAQKPMDRGFIMLLLMISVTGLGLLALRETQYMGILLALHLGFVMGFFLMMPYGKFAHGIYRSASLLKNAVEVRLGKKMSVGSE</sequence>
<protein>
    <submittedName>
        <fullName evidence="2">Citrate/tricarballylate utilization protein</fullName>
    </submittedName>
</protein>
<organism evidence="2 3">
    <name type="scientific">Polynucleobacter kasalickyi</name>
    <dbReference type="NCBI Taxonomy" id="1938817"/>
    <lineage>
        <taxon>Bacteria</taxon>
        <taxon>Pseudomonadati</taxon>
        <taxon>Pseudomonadota</taxon>
        <taxon>Betaproteobacteria</taxon>
        <taxon>Burkholderiales</taxon>
        <taxon>Burkholderiaceae</taxon>
        <taxon>Polynucleobacter</taxon>
    </lineage>
</organism>
<dbReference type="Gene3D" id="1.20.950.20">
    <property type="entry name" value="Transmembrane di-heme cytochromes, Chain C"/>
    <property type="match status" value="1"/>
</dbReference>
<keyword evidence="3" id="KW-1185">Reference proteome</keyword>
<dbReference type="SUPFAM" id="SSF103501">
    <property type="entry name" value="Respiratory nitrate reductase 1 gamma chain"/>
    <property type="match status" value="1"/>
</dbReference>
<reference evidence="2 3" key="1">
    <citation type="submission" date="2017-04" db="EMBL/GenBank/DDBJ databases">
        <authorList>
            <person name="Afonso C.L."/>
            <person name="Miller P.J."/>
            <person name="Scott M.A."/>
            <person name="Spackman E."/>
            <person name="Goraichik I."/>
            <person name="Dimitrov K.M."/>
            <person name="Suarez D.L."/>
            <person name="Swayne D.E."/>
        </authorList>
    </citation>
    <scope>NUCLEOTIDE SEQUENCE [LARGE SCALE GENOMIC DNA]</scope>
    <source>
        <strain evidence="2 3">VK13</strain>
    </source>
</reference>
<dbReference type="NCBIfam" id="TIGR02484">
    <property type="entry name" value="CitB"/>
    <property type="match status" value="1"/>
</dbReference>
<dbReference type="SUPFAM" id="SSF54862">
    <property type="entry name" value="4Fe-4S ferredoxins"/>
    <property type="match status" value="1"/>
</dbReference>
<dbReference type="NCBIfam" id="NF011607">
    <property type="entry name" value="PRK15033.1"/>
    <property type="match status" value="1"/>
</dbReference>
<dbReference type="AlphaFoldDB" id="A0A1W1Y223"/>
<feature type="transmembrane region" description="Helical" evidence="1">
    <location>
        <begin position="167"/>
        <end position="188"/>
    </location>
</feature>
<keyword evidence="1" id="KW-0812">Transmembrane</keyword>
<dbReference type="Proteomes" id="UP000192708">
    <property type="component" value="Unassembled WGS sequence"/>
</dbReference>
<keyword evidence="1" id="KW-1133">Transmembrane helix</keyword>
<dbReference type="OrthoDB" id="9765258at2"/>
<feature type="transmembrane region" description="Helical" evidence="1">
    <location>
        <begin position="318"/>
        <end position="335"/>
    </location>
</feature>
<dbReference type="InterPro" id="IPR036197">
    <property type="entry name" value="NarG-like_sf"/>
</dbReference>
<dbReference type="RefSeq" id="WP_143736049.1">
    <property type="nucleotide sequence ID" value="NZ_FWXJ01000001.1"/>
</dbReference>
<keyword evidence="1" id="KW-0472">Membrane</keyword>
<feature type="transmembrane region" description="Helical" evidence="1">
    <location>
        <begin position="243"/>
        <end position="264"/>
    </location>
</feature>
<proteinExistence type="predicted"/>
<evidence type="ECO:0000313" key="3">
    <source>
        <dbReference type="Proteomes" id="UP000192708"/>
    </source>
</evidence>